<feature type="domain" description="Chitin-binding type-2" evidence="2">
    <location>
        <begin position="463"/>
        <end position="520"/>
    </location>
</feature>
<dbReference type="InterPro" id="IPR002557">
    <property type="entry name" value="Chitin-bd_dom"/>
</dbReference>
<dbReference type="Gene3D" id="2.170.140.10">
    <property type="entry name" value="Chitin binding domain"/>
    <property type="match status" value="1"/>
</dbReference>
<organism evidence="3 4">
    <name type="scientific">Homarus americanus</name>
    <name type="common">American lobster</name>
    <dbReference type="NCBI Taxonomy" id="6706"/>
    <lineage>
        <taxon>Eukaryota</taxon>
        <taxon>Metazoa</taxon>
        <taxon>Ecdysozoa</taxon>
        <taxon>Arthropoda</taxon>
        <taxon>Crustacea</taxon>
        <taxon>Multicrustacea</taxon>
        <taxon>Malacostraca</taxon>
        <taxon>Eumalacostraca</taxon>
        <taxon>Eucarida</taxon>
        <taxon>Decapoda</taxon>
        <taxon>Pleocyemata</taxon>
        <taxon>Astacidea</taxon>
        <taxon>Nephropoidea</taxon>
        <taxon>Nephropidae</taxon>
        <taxon>Homarus</taxon>
    </lineage>
</organism>
<dbReference type="AlphaFoldDB" id="A0A8J5J7A1"/>
<dbReference type="SUPFAM" id="SSF57625">
    <property type="entry name" value="Invertebrate chitin-binding proteins"/>
    <property type="match status" value="1"/>
</dbReference>
<dbReference type="InterPro" id="IPR036508">
    <property type="entry name" value="Chitin-bd_dom_sf"/>
</dbReference>
<evidence type="ECO:0000313" key="4">
    <source>
        <dbReference type="Proteomes" id="UP000747542"/>
    </source>
</evidence>
<feature type="compositionally biased region" description="Low complexity" evidence="1">
    <location>
        <begin position="284"/>
        <end position="325"/>
    </location>
</feature>
<name>A0A8J5J7A1_HOMAM</name>
<evidence type="ECO:0000259" key="2">
    <source>
        <dbReference type="PROSITE" id="PS50940"/>
    </source>
</evidence>
<sequence length="526" mass="57763">MIQVWAGTPAETRCELQASCHPGQLVPNPWDCHHYHLCVKEDDLDPTTQRCPHHHYFDPSTSSCRPEDTPCVPQCPYTCLCQGRLVPDTHTCRHGQLLHVDTGRCLHSSCQNLCSQTSTTPLSVTHHHHVFRDTQCFFSCHGQNSVYADPYICSNYYQCIFDTIIPKFCLDGAPYFNGETCTPDPSSCCAHPTTSTAPNTSTTPNVETTDVKPTLTHTATTPPTTAPHTTAPHTTAPPTTAPHTTAPPTTAPHTTAPHLATHHSTTLQHHTCTTHTAPQHHTHTSTTHHSTTTAHHSHTTAPHTTAPHTTAPHTTTTTKLSTTVSVSTTPQPFGCLFKPDCEGKPLGYLEPDPDNCLKYYFCLGDGSMVSDSLACSQGDYFNPFRHDCEKIVDDSYACLPPCDGICPYSCNDNDRIFDPEDCSSFYFCLQGTYYHMSCPANTPYFNGTQCTPDQGSCCSYPCPPYCPYAGKWVPDGNNCHRFYICLDIGTPTPDTLLTCPDNGVFDYKLGECSSTAKCVTLCDLHH</sequence>
<dbReference type="GO" id="GO:0008061">
    <property type="term" value="F:chitin binding"/>
    <property type="evidence" value="ECO:0007669"/>
    <property type="project" value="InterPro"/>
</dbReference>
<evidence type="ECO:0000256" key="1">
    <source>
        <dbReference type="SAM" id="MobiDB-lite"/>
    </source>
</evidence>
<dbReference type="GO" id="GO:0005576">
    <property type="term" value="C:extracellular region"/>
    <property type="evidence" value="ECO:0007669"/>
    <property type="project" value="InterPro"/>
</dbReference>
<dbReference type="PROSITE" id="PS50940">
    <property type="entry name" value="CHIT_BIND_II"/>
    <property type="match status" value="4"/>
</dbReference>
<feature type="region of interest" description="Disordered" evidence="1">
    <location>
        <begin position="193"/>
        <end position="325"/>
    </location>
</feature>
<gene>
    <name evidence="3" type="ORF">Hamer_G009280</name>
</gene>
<dbReference type="EMBL" id="JAHLQT010046319">
    <property type="protein sequence ID" value="KAG7153631.1"/>
    <property type="molecule type" value="Genomic_DNA"/>
</dbReference>
<feature type="domain" description="Chitin-binding type-2" evidence="2">
    <location>
        <begin position="17"/>
        <end position="73"/>
    </location>
</feature>
<feature type="compositionally biased region" description="Low complexity" evidence="1">
    <location>
        <begin position="213"/>
        <end position="277"/>
    </location>
</feature>
<accession>A0A8J5J7A1</accession>
<protein>
    <submittedName>
        <fullName evidence="3">Putative Chitin binding Peritrophin-A domain-containing protein 12</fullName>
    </submittedName>
</protein>
<evidence type="ECO:0000313" key="3">
    <source>
        <dbReference type="EMBL" id="KAG7153631.1"/>
    </source>
</evidence>
<feature type="compositionally biased region" description="Low complexity" evidence="1">
    <location>
        <begin position="193"/>
        <end position="205"/>
    </location>
</feature>
<feature type="non-terminal residue" evidence="3">
    <location>
        <position position="526"/>
    </location>
</feature>
<feature type="domain" description="Chitin-binding type-2" evidence="2">
    <location>
        <begin position="407"/>
        <end position="460"/>
    </location>
</feature>
<dbReference type="Proteomes" id="UP000747542">
    <property type="component" value="Unassembled WGS sequence"/>
</dbReference>
<dbReference type="SMART" id="SM00494">
    <property type="entry name" value="ChtBD2"/>
    <property type="match status" value="5"/>
</dbReference>
<feature type="domain" description="Chitin-binding type-2" evidence="2">
    <location>
        <begin position="338"/>
        <end position="400"/>
    </location>
</feature>
<proteinExistence type="predicted"/>
<dbReference type="Pfam" id="PF01607">
    <property type="entry name" value="CBM_14"/>
    <property type="match status" value="2"/>
</dbReference>
<keyword evidence="4" id="KW-1185">Reference proteome</keyword>
<reference evidence="3" key="1">
    <citation type="journal article" date="2021" name="Sci. Adv.">
        <title>The American lobster genome reveals insights on longevity, neural, and immune adaptations.</title>
        <authorList>
            <person name="Polinski J.M."/>
            <person name="Zimin A.V."/>
            <person name="Clark K.F."/>
            <person name="Kohn A.B."/>
            <person name="Sadowski N."/>
            <person name="Timp W."/>
            <person name="Ptitsyn A."/>
            <person name="Khanna P."/>
            <person name="Romanova D.Y."/>
            <person name="Williams P."/>
            <person name="Greenwood S.J."/>
            <person name="Moroz L.L."/>
            <person name="Walt D.R."/>
            <person name="Bodnar A.G."/>
        </authorList>
    </citation>
    <scope>NUCLEOTIDE SEQUENCE</scope>
    <source>
        <strain evidence="3">GMGI-L3</strain>
    </source>
</reference>
<comment type="caution">
    <text evidence="3">The sequence shown here is derived from an EMBL/GenBank/DDBJ whole genome shotgun (WGS) entry which is preliminary data.</text>
</comment>